<dbReference type="OrthoDB" id="4226698at2759"/>
<name>A0A9W9RE20_9EURO</name>
<reference evidence="1" key="2">
    <citation type="journal article" date="2023" name="IMA Fungus">
        <title>Comparative genomic study of the Penicillium genus elucidates a diverse pangenome and 15 lateral gene transfer events.</title>
        <authorList>
            <person name="Petersen C."/>
            <person name="Sorensen T."/>
            <person name="Nielsen M.R."/>
            <person name="Sondergaard T.E."/>
            <person name="Sorensen J.L."/>
            <person name="Fitzpatrick D.A."/>
            <person name="Frisvad J.C."/>
            <person name="Nielsen K.L."/>
        </authorList>
    </citation>
    <scope>NUCLEOTIDE SEQUENCE</scope>
    <source>
        <strain evidence="1">IBT 29864</strain>
    </source>
</reference>
<reference evidence="1" key="1">
    <citation type="submission" date="2022-11" db="EMBL/GenBank/DDBJ databases">
        <authorList>
            <person name="Petersen C."/>
        </authorList>
    </citation>
    <scope>NUCLEOTIDE SEQUENCE</scope>
    <source>
        <strain evidence="1">IBT 29864</strain>
    </source>
</reference>
<dbReference type="AlphaFoldDB" id="A0A9W9RE20"/>
<dbReference type="EMBL" id="JAPZBS010000009">
    <property type="protein sequence ID" value="KAJ5358537.1"/>
    <property type="molecule type" value="Genomic_DNA"/>
</dbReference>
<keyword evidence="2" id="KW-1185">Reference proteome</keyword>
<evidence type="ECO:0000313" key="2">
    <source>
        <dbReference type="Proteomes" id="UP001147782"/>
    </source>
</evidence>
<accession>A0A9W9RE20</accession>
<dbReference type="GeneID" id="81443042"/>
<dbReference type="Proteomes" id="UP001147782">
    <property type="component" value="Unassembled WGS sequence"/>
</dbReference>
<protein>
    <submittedName>
        <fullName evidence="1">Uncharacterized protein</fullName>
    </submittedName>
</protein>
<proteinExistence type="predicted"/>
<dbReference type="RefSeq" id="XP_056549823.1">
    <property type="nucleotide sequence ID" value="XM_056703863.1"/>
</dbReference>
<organism evidence="1 2">
    <name type="scientific">Penicillium cataractarum</name>
    <dbReference type="NCBI Taxonomy" id="2100454"/>
    <lineage>
        <taxon>Eukaryota</taxon>
        <taxon>Fungi</taxon>
        <taxon>Dikarya</taxon>
        <taxon>Ascomycota</taxon>
        <taxon>Pezizomycotina</taxon>
        <taxon>Eurotiomycetes</taxon>
        <taxon>Eurotiomycetidae</taxon>
        <taxon>Eurotiales</taxon>
        <taxon>Aspergillaceae</taxon>
        <taxon>Penicillium</taxon>
    </lineage>
</organism>
<comment type="caution">
    <text evidence="1">The sequence shown here is derived from an EMBL/GenBank/DDBJ whole genome shotgun (WGS) entry which is preliminary data.</text>
</comment>
<gene>
    <name evidence="1" type="ORF">N7496_010950</name>
</gene>
<evidence type="ECO:0000313" key="1">
    <source>
        <dbReference type="EMBL" id="KAJ5358537.1"/>
    </source>
</evidence>
<sequence length="174" mass="19895">MRVLGPTEITGLLRRALCTLPSEKFVCLDEIQTLISNLEGEELLEAVRDSLELFFDEHLDGRSLHFEIVLWKINQALSLQGIDHKTRKEMLGIRFQVYSALANLQEDGYLGLRSFLSDALITWDTEFAMEVLGKHIAKLPIDAQRSIEDYVRMLFDKQQELAGITEEILALDDD</sequence>